<keyword evidence="1" id="KW-1133">Transmembrane helix</keyword>
<dbReference type="AlphaFoldDB" id="A0A9X2FC11"/>
<name>A0A9X2FC11_9BACT</name>
<dbReference type="EMBL" id="JAMXLR010000055">
    <property type="protein sequence ID" value="MCO6045453.1"/>
    <property type="molecule type" value="Genomic_DNA"/>
</dbReference>
<gene>
    <name evidence="2" type="ORF">NG895_16200</name>
</gene>
<reference evidence="2" key="1">
    <citation type="submission" date="2022-06" db="EMBL/GenBank/DDBJ databases">
        <title>Aeoliella straminimaris, a novel planctomycete from sediments.</title>
        <authorList>
            <person name="Vitorino I.R."/>
            <person name="Lage O.M."/>
        </authorList>
    </citation>
    <scope>NUCLEOTIDE SEQUENCE</scope>
    <source>
        <strain evidence="2">ICT_H6.2</strain>
    </source>
</reference>
<feature type="transmembrane region" description="Helical" evidence="1">
    <location>
        <begin position="69"/>
        <end position="86"/>
    </location>
</feature>
<sequence length="87" mass="10070">MWRWFWAEDIAMLESRVILSLVAVAYAFGIWCIDPKANNAGPDSFWALGKSDPFRNMICKEDGTLRRHVKTFLYAQALVLFIVAWVM</sequence>
<feature type="transmembrane region" description="Helical" evidence="1">
    <location>
        <begin position="15"/>
        <end position="33"/>
    </location>
</feature>
<accession>A0A9X2FC11</accession>
<dbReference type="Proteomes" id="UP001155241">
    <property type="component" value="Unassembled WGS sequence"/>
</dbReference>
<protein>
    <submittedName>
        <fullName evidence="2">Uncharacterized protein</fullName>
    </submittedName>
</protein>
<comment type="caution">
    <text evidence="2">The sequence shown here is derived from an EMBL/GenBank/DDBJ whole genome shotgun (WGS) entry which is preliminary data.</text>
</comment>
<keyword evidence="1" id="KW-0472">Membrane</keyword>
<proteinExistence type="predicted"/>
<dbReference type="RefSeq" id="WP_252853565.1">
    <property type="nucleotide sequence ID" value="NZ_JAMXLR010000055.1"/>
</dbReference>
<evidence type="ECO:0000313" key="2">
    <source>
        <dbReference type="EMBL" id="MCO6045453.1"/>
    </source>
</evidence>
<organism evidence="2 3">
    <name type="scientific">Aeoliella straminimaris</name>
    <dbReference type="NCBI Taxonomy" id="2954799"/>
    <lineage>
        <taxon>Bacteria</taxon>
        <taxon>Pseudomonadati</taxon>
        <taxon>Planctomycetota</taxon>
        <taxon>Planctomycetia</taxon>
        <taxon>Pirellulales</taxon>
        <taxon>Lacipirellulaceae</taxon>
        <taxon>Aeoliella</taxon>
    </lineage>
</organism>
<keyword evidence="3" id="KW-1185">Reference proteome</keyword>
<evidence type="ECO:0000313" key="3">
    <source>
        <dbReference type="Proteomes" id="UP001155241"/>
    </source>
</evidence>
<evidence type="ECO:0000256" key="1">
    <source>
        <dbReference type="SAM" id="Phobius"/>
    </source>
</evidence>
<keyword evidence="1" id="KW-0812">Transmembrane</keyword>